<dbReference type="AlphaFoldDB" id="A0A8C4JM70"/>
<dbReference type="Ensembl" id="ENSDNVT00000013665.1">
    <property type="protein sequence ID" value="ENSDNVP00000011337.1"/>
    <property type="gene ID" value="ENSDNVG00000008006.1"/>
</dbReference>
<evidence type="ECO:0000313" key="3">
    <source>
        <dbReference type="Ensembl" id="ENSDNVP00000011337.1"/>
    </source>
</evidence>
<evidence type="ECO:0000256" key="1">
    <source>
        <dbReference type="ARBA" id="ARBA00009431"/>
    </source>
</evidence>
<organism evidence="3 4">
    <name type="scientific">Dromaius novaehollandiae</name>
    <name type="common">Emu</name>
    <dbReference type="NCBI Taxonomy" id="8790"/>
    <lineage>
        <taxon>Eukaryota</taxon>
        <taxon>Metazoa</taxon>
        <taxon>Chordata</taxon>
        <taxon>Craniata</taxon>
        <taxon>Vertebrata</taxon>
        <taxon>Euteleostomi</taxon>
        <taxon>Archelosauria</taxon>
        <taxon>Archosauria</taxon>
        <taxon>Dinosauria</taxon>
        <taxon>Saurischia</taxon>
        <taxon>Theropoda</taxon>
        <taxon>Coelurosauria</taxon>
        <taxon>Aves</taxon>
        <taxon>Palaeognathae</taxon>
        <taxon>Casuariiformes</taxon>
        <taxon>Dromaiidae</taxon>
        <taxon>Dromaius</taxon>
    </lineage>
</organism>
<dbReference type="PANTHER" id="PTHR11802">
    <property type="entry name" value="SERINE PROTEASE FAMILY S10 SERINE CARBOXYPEPTIDASE"/>
    <property type="match status" value="1"/>
</dbReference>
<dbReference type="Gene3D" id="3.40.50.1820">
    <property type="entry name" value="alpha/beta hydrolase"/>
    <property type="match status" value="1"/>
</dbReference>
<evidence type="ECO:0000256" key="2">
    <source>
        <dbReference type="SAM" id="Phobius"/>
    </source>
</evidence>
<keyword evidence="2" id="KW-0472">Membrane</keyword>
<keyword evidence="2" id="KW-1133">Transmembrane helix</keyword>
<proteinExistence type="inferred from homology"/>
<protein>
    <recommendedName>
        <fullName evidence="5">Carboxypeptidase</fullName>
    </recommendedName>
</protein>
<dbReference type="PRINTS" id="PR00724">
    <property type="entry name" value="CRBOXYPTASEC"/>
</dbReference>
<feature type="transmembrane region" description="Helical" evidence="2">
    <location>
        <begin position="22"/>
        <end position="45"/>
    </location>
</feature>
<sequence>SVIPQRCEAVGGWQWHNMGSRAGIAMCILCSFVLRGCICLGLVAGQYGPDLVTSMPGLAETPSFWQRSVLGGPSMHQLTFSLLQLCDDGSLYMNPYKSPASVGYSYSTASAQPVSDNQVAERNYQVLLSFFAKFPSFTSNDFYVFGESYMGVYVPMLSSKIAQVSAPVNFKVG</sequence>
<dbReference type="Pfam" id="PF00450">
    <property type="entry name" value="Peptidase_S10"/>
    <property type="match status" value="1"/>
</dbReference>
<evidence type="ECO:0000313" key="4">
    <source>
        <dbReference type="Proteomes" id="UP000694423"/>
    </source>
</evidence>
<dbReference type="Proteomes" id="UP000694423">
    <property type="component" value="Unplaced"/>
</dbReference>
<name>A0A8C4JM70_DRONO</name>
<comment type="similarity">
    <text evidence="1">Belongs to the peptidase S10 family.</text>
</comment>
<dbReference type="GO" id="GO:0004185">
    <property type="term" value="F:serine-type carboxypeptidase activity"/>
    <property type="evidence" value="ECO:0007669"/>
    <property type="project" value="InterPro"/>
</dbReference>
<accession>A0A8C4JM70</accession>
<evidence type="ECO:0008006" key="5">
    <source>
        <dbReference type="Google" id="ProtNLM"/>
    </source>
</evidence>
<reference evidence="3" key="2">
    <citation type="submission" date="2025-09" db="UniProtKB">
        <authorList>
            <consortium name="Ensembl"/>
        </authorList>
    </citation>
    <scope>IDENTIFICATION</scope>
</reference>
<reference evidence="3" key="1">
    <citation type="submission" date="2025-08" db="UniProtKB">
        <authorList>
            <consortium name="Ensembl"/>
        </authorList>
    </citation>
    <scope>IDENTIFICATION</scope>
</reference>
<dbReference type="InterPro" id="IPR001563">
    <property type="entry name" value="Peptidase_S10"/>
</dbReference>
<dbReference type="GO" id="GO:0006508">
    <property type="term" value="P:proteolysis"/>
    <property type="evidence" value="ECO:0007669"/>
    <property type="project" value="InterPro"/>
</dbReference>
<dbReference type="SUPFAM" id="SSF53474">
    <property type="entry name" value="alpha/beta-Hydrolases"/>
    <property type="match status" value="1"/>
</dbReference>
<keyword evidence="2" id="KW-0812">Transmembrane</keyword>
<dbReference type="PANTHER" id="PTHR11802:SF471">
    <property type="entry name" value="CARBOXYPEPTIDASE"/>
    <property type="match status" value="1"/>
</dbReference>
<dbReference type="InterPro" id="IPR029058">
    <property type="entry name" value="AB_hydrolase_fold"/>
</dbReference>
<keyword evidence="4" id="KW-1185">Reference proteome</keyword>